<organism evidence="2 3">
    <name type="scientific">Altericroceibacterium endophyticum</name>
    <dbReference type="NCBI Taxonomy" id="1808508"/>
    <lineage>
        <taxon>Bacteria</taxon>
        <taxon>Pseudomonadati</taxon>
        <taxon>Pseudomonadota</taxon>
        <taxon>Alphaproteobacteria</taxon>
        <taxon>Sphingomonadales</taxon>
        <taxon>Erythrobacteraceae</taxon>
        <taxon>Altericroceibacterium</taxon>
    </lineage>
</organism>
<reference evidence="2 3" key="1">
    <citation type="submission" date="2019-12" db="EMBL/GenBank/DDBJ databases">
        <title>Genomic-based taxomic classification of the family Erythrobacteraceae.</title>
        <authorList>
            <person name="Xu L."/>
        </authorList>
    </citation>
    <scope>NUCLEOTIDE SEQUENCE [LARGE SCALE GENOMIC DNA]</scope>
    <source>
        <strain evidence="2 3">LMG 29518</strain>
    </source>
</reference>
<evidence type="ECO:0000313" key="3">
    <source>
        <dbReference type="Proteomes" id="UP000438476"/>
    </source>
</evidence>
<keyword evidence="1" id="KW-0812">Transmembrane</keyword>
<dbReference type="RefSeq" id="WP_160734638.1">
    <property type="nucleotide sequence ID" value="NZ_WTYT01000001.1"/>
</dbReference>
<dbReference type="EMBL" id="WTYT01000001">
    <property type="protein sequence ID" value="MXO64178.1"/>
    <property type="molecule type" value="Genomic_DNA"/>
</dbReference>
<proteinExistence type="predicted"/>
<name>A0A6I4SZG4_9SPHN</name>
<keyword evidence="1" id="KW-0472">Membrane</keyword>
<sequence length="64" mass="7235">MEIALKKLFHWMPFLFGIGFIAPLIAQTMAAWDIAAPFGMERIVFGLIIGAPWGLYAVLRGRWI</sequence>
<gene>
    <name evidence="2" type="ORF">GRI91_00190</name>
</gene>
<protein>
    <submittedName>
        <fullName evidence="2">Uncharacterized protein</fullName>
    </submittedName>
</protein>
<dbReference type="AlphaFoldDB" id="A0A6I4SZG4"/>
<accession>A0A6I4SZG4</accession>
<evidence type="ECO:0000256" key="1">
    <source>
        <dbReference type="SAM" id="Phobius"/>
    </source>
</evidence>
<keyword evidence="1" id="KW-1133">Transmembrane helix</keyword>
<keyword evidence="3" id="KW-1185">Reference proteome</keyword>
<dbReference type="Proteomes" id="UP000438476">
    <property type="component" value="Unassembled WGS sequence"/>
</dbReference>
<dbReference type="OrthoDB" id="7632370at2"/>
<evidence type="ECO:0000313" key="2">
    <source>
        <dbReference type="EMBL" id="MXO64178.1"/>
    </source>
</evidence>
<comment type="caution">
    <text evidence="2">The sequence shown here is derived from an EMBL/GenBank/DDBJ whole genome shotgun (WGS) entry which is preliminary data.</text>
</comment>
<feature type="transmembrane region" description="Helical" evidence="1">
    <location>
        <begin position="40"/>
        <end position="59"/>
    </location>
</feature>